<dbReference type="InterPro" id="IPR052626">
    <property type="entry name" value="SWT1_Regulator"/>
</dbReference>
<dbReference type="SUPFAM" id="SSF88723">
    <property type="entry name" value="PIN domain-like"/>
    <property type="match status" value="1"/>
</dbReference>
<comment type="caution">
    <text evidence="3">The sequence shown here is derived from an EMBL/GenBank/DDBJ whole genome shotgun (WGS) entry which is preliminary data.</text>
</comment>
<dbReference type="Proteomes" id="UP000792457">
    <property type="component" value="Unassembled WGS sequence"/>
</dbReference>
<dbReference type="Pfam" id="PF13638">
    <property type="entry name" value="PIN_4"/>
    <property type="match status" value="1"/>
</dbReference>
<dbReference type="InterPro" id="IPR002716">
    <property type="entry name" value="PIN_dom"/>
</dbReference>
<dbReference type="AlphaFoldDB" id="A0A8K0P8U3"/>
<keyword evidence="4" id="KW-1185">Reference proteome</keyword>
<dbReference type="EMBL" id="KZ312451">
    <property type="protein sequence ID" value="KAG8240365.1"/>
    <property type="molecule type" value="Genomic_DNA"/>
</dbReference>
<evidence type="ECO:0000313" key="3">
    <source>
        <dbReference type="EMBL" id="KAG8240365.1"/>
    </source>
</evidence>
<feature type="region of interest" description="Disordered" evidence="1">
    <location>
        <begin position="207"/>
        <end position="256"/>
    </location>
</feature>
<dbReference type="SMART" id="SM00456">
    <property type="entry name" value="WW"/>
    <property type="match status" value="1"/>
</dbReference>
<dbReference type="SMART" id="SM00670">
    <property type="entry name" value="PINc"/>
    <property type="match status" value="1"/>
</dbReference>
<organism evidence="3 4">
    <name type="scientific">Ladona fulva</name>
    <name type="common">Scarce chaser dragonfly</name>
    <name type="synonym">Libellula fulva</name>
    <dbReference type="NCBI Taxonomy" id="123851"/>
    <lineage>
        <taxon>Eukaryota</taxon>
        <taxon>Metazoa</taxon>
        <taxon>Ecdysozoa</taxon>
        <taxon>Arthropoda</taxon>
        <taxon>Hexapoda</taxon>
        <taxon>Insecta</taxon>
        <taxon>Pterygota</taxon>
        <taxon>Palaeoptera</taxon>
        <taxon>Odonata</taxon>
        <taxon>Epiprocta</taxon>
        <taxon>Anisoptera</taxon>
        <taxon>Libelluloidea</taxon>
        <taxon>Libellulidae</taxon>
        <taxon>Ladona</taxon>
    </lineage>
</organism>
<dbReference type="PANTHER" id="PTHR16161">
    <property type="entry name" value="TRANSCRIPTIONAL PROTEIN SWT1"/>
    <property type="match status" value="1"/>
</dbReference>
<feature type="region of interest" description="Disordered" evidence="1">
    <location>
        <begin position="127"/>
        <end position="154"/>
    </location>
</feature>
<protein>
    <recommendedName>
        <fullName evidence="2">WW domain-containing protein</fullName>
    </recommendedName>
</protein>
<dbReference type="OrthoDB" id="548295at2759"/>
<evidence type="ECO:0000256" key="1">
    <source>
        <dbReference type="SAM" id="MobiDB-lite"/>
    </source>
</evidence>
<sequence>MSLRSGKELDISRNDELPEGWIVRKSTSRGRNFYFNKNTGLSTWTKPQKTVTDDRTSSIKAQCSRTGEALVTRIPQGTLPKPLPLPGSSKQERPLNKLDKTLRLPTVENVAKKVSFSFKQRHSLQKPSYLFSNNPNPSKNLDKTSSSNDRSSYEVISDHLTKGSKYCRKAKPLEANVVSATHEEESCKATMPSSGYSFKKIKGDDVKHVDAQSPVSSQPVNEKYHKNQNFKSQLPRKRHSFPYSKSDNSPRSSAISSRIKLTQEELVRRYDKTHPCKVNKPEKDILLGKQKNEESTSSLRIDTATVPLKDREEIDMEWEDIENEKVLLNIQEHRQQFQEIKNVDFASPPVDMEVQYFDFSDNENKDLVIVLDTNVLISDVKFVESLIENEFKGIGHPTLVIPWMVLKELDALKGKSANKNSALERNARRAIQFIHQCFNSHNPWVKGQSAVDDKQECFKVDSPDDSILNCCLQLHYKNNKVILLSNDINLCNKAIANGVRSFEKVQLEKRIQQENLGLLFVAENRPGNENSYHHRTTTEESSLGVTQNLEEQSRAEVILLKFKSLLHQFLSK</sequence>
<dbReference type="InterPro" id="IPR001202">
    <property type="entry name" value="WW_dom"/>
</dbReference>
<dbReference type="CDD" id="cd18727">
    <property type="entry name" value="PIN_Swt1-like"/>
    <property type="match status" value="1"/>
</dbReference>
<feature type="non-terminal residue" evidence="3">
    <location>
        <position position="1"/>
    </location>
</feature>
<feature type="compositionally biased region" description="Polar residues" evidence="1">
    <location>
        <begin position="130"/>
        <end position="150"/>
    </location>
</feature>
<dbReference type="PROSITE" id="PS01159">
    <property type="entry name" value="WW_DOMAIN_1"/>
    <property type="match status" value="1"/>
</dbReference>
<name>A0A8K0P8U3_LADFU</name>
<gene>
    <name evidence="3" type="ORF">J437_LFUL002506</name>
</gene>
<evidence type="ECO:0000313" key="4">
    <source>
        <dbReference type="Proteomes" id="UP000792457"/>
    </source>
</evidence>
<reference evidence="3" key="2">
    <citation type="submission" date="2017-10" db="EMBL/GenBank/DDBJ databases">
        <title>Ladona fulva Genome sequencing and assembly.</title>
        <authorList>
            <person name="Murali S."/>
            <person name="Richards S."/>
            <person name="Bandaranaike D."/>
            <person name="Bellair M."/>
            <person name="Blankenburg K."/>
            <person name="Chao H."/>
            <person name="Dinh H."/>
            <person name="Doddapaneni H."/>
            <person name="Dugan-Rocha S."/>
            <person name="Elkadiri S."/>
            <person name="Gnanaolivu R."/>
            <person name="Hernandez B."/>
            <person name="Skinner E."/>
            <person name="Javaid M."/>
            <person name="Lee S."/>
            <person name="Li M."/>
            <person name="Ming W."/>
            <person name="Munidasa M."/>
            <person name="Muniz J."/>
            <person name="Nguyen L."/>
            <person name="Hughes D."/>
            <person name="Osuji N."/>
            <person name="Pu L.-L."/>
            <person name="Puazo M."/>
            <person name="Qu C."/>
            <person name="Quiroz J."/>
            <person name="Raj R."/>
            <person name="Weissenberger G."/>
            <person name="Xin Y."/>
            <person name="Zou X."/>
            <person name="Han Y."/>
            <person name="Worley K."/>
            <person name="Muzny D."/>
            <person name="Gibbs R."/>
        </authorList>
    </citation>
    <scope>NUCLEOTIDE SEQUENCE</scope>
    <source>
        <strain evidence="3">Sampled in the wild</strain>
    </source>
</reference>
<accession>A0A8K0P8U3</accession>
<dbReference type="CDD" id="cd00201">
    <property type="entry name" value="WW"/>
    <property type="match status" value="1"/>
</dbReference>
<dbReference type="Pfam" id="PF00397">
    <property type="entry name" value="WW"/>
    <property type="match status" value="1"/>
</dbReference>
<feature type="compositionally biased region" description="Polar residues" evidence="1">
    <location>
        <begin position="243"/>
        <end position="256"/>
    </location>
</feature>
<evidence type="ECO:0000259" key="2">
    <source>
        <dbReference type="PROSITE" id="PS50020"/>
    </source>
</evidence>
<reference evidence="3" key="1">
    <citation type="submission" date="2013-04" db="EMBL/GenBank/DDBJ databases">
        <authorList>
            <person name="Qu J."/>
            <person name="Murali S.C."/>
            <person name="Bandaranaike D."/>
            <person name="Bellair M."/>
            <person name="Blankenburg K."/>
            <person name="Chao H."/>
            <person name="Dinh H."/>
            <person name="Doddapaneni H."/>
            <person name="Downs B."/>
            <person name="Dugan-Rocha S."/>
            <person name="Elkadiri S."/>
            <person name="Gnanaolivu R.D."/>
            <person name="Hernandez B."/>
            <person name="Javaid M."/>
            <person name="Jayaseelan J.C."/>
            <person name="Lee S."/>
            <person name="Li M."/>
            <person name="Ming W."/>
            <person name="Munidasa M."/>
            <person name="Muniz J."/>
            <person name="Nguyen L."/>
            <person name="Ongeri F."/>
            <person name="Osuji N."/>
            <person name="Pu L.-L."/>
            <person name="Puazo M."/>
            <person name="Qu C."/>
            <person name="Quiroz J."/>
            <person name="Raj R."/>
            <person name="Weissenberger G."/>
            <person name="Xin Y."/>
            <person name="Zou X."/>
            <person name="Han Y."/>
            <person name="Richards S."/>
            <person name="Worley K."/>
            <person name="Muzny D."/>
            <person name="Gibbs R."/>
        </authorList>
    </citation>
    <scope>NUCLEOTIDE SEQUENCE</scope>
    <source>
        <strain evidence="3">Sampled in the wild</strain>
    </source>
</reference>
<dbReference type="Gene3D" id="3.40.50.1010">
    <property type="entry name" value="5'-nuclease"/>
    <property type="match status" value="1"/>
</dbReference>
<dbReference type="InterPro" id="IPR036020">
    <property type="entry name" value="WW_dom_sf"/>
</dbReference>
<dbReference type="InterPro" id="IPR029060">
    <property type="entry name" value="PIN-like_dom_sf"/>
</dbReference>
<dbReference type="Gene3D" id="2.20.70.10">
    <property type="match status" value="1"/>
</dbReference>
<dbReference type="SUPFAM" id="SSF51045">
    <property type="entry name" value="WW domain"/>
    <property type="match status" value="1"/>
</dbReference>
<proteinExistence type="predicted"/>
<dbReference type="GO" id="GO:0005634">
    <property type="term" value="C:nucleus"/>
    <property type="evidence" value="ECO:0007669"/>
    <property type="project" value="TreeGrafter"/>
</dbReference>
<dbReference type="PROSITE" id="PS50020">
    <property type="entry name" value="WW_DOMAIN_2"/>
    <property type="match status" value="1"/>
</dbReference>
<dbReference type="PANTHER" id="PTHR16161:SF0">
    <property type="entry name" value="TRANSCRIPTIONAL PROTEIN SWT1"/>
    <property type="match status" value="1"/>
</dbReference>
<feature type="domain" description="WW" evidence="2">
    <location>
        <begin position="15"/>
        <end position="49"/>
    </location>
</feature>